<dbReference type="InterPro" id="IPR000819">
    <property type="entry name" value="Peptidase_M17_C"/>
</dbReference>
<dbReference type="GO" id="GO:0070006">
    <property type="term" value="F:metalloaminopeptidase activity"/>
    <property type="evidence" value="ECO:0007669"/>
    <property type="project" value="InterPro"/>
</dbReference>
<feature type="binding site" evidence="8">
    <location>
        <position position="341"/>
    </location>
    <ligand>
        <name>Mn(2+)</name>
        <dbReference type="ChEBI" id="CHEBI:29035"/>
        <label>1</label>
    </ligand>
</feature>
<name>A0A6J4N322_9BACT</name>
<evidence type="ECO:0000256" key="6">
    <source>
        <dbReference type="ARBA" id="ARBA00022801"/>
    </source>
</evidence>
<dbReference type="Pfam" id="PF00883">
    <property type="entry name" value="Peptidase_M17"/>
    <property type="match status" value="1"/>
</dbReference>
<comment type="catalytic activity">
    <reaction evidence="2 8">
        <text>Release of an N-terminal amino acid, preferentially leucine, but not glutamic or aspartic acids.</text>
        <dbReference type="EC" id="3.4.11.10"/>
    </reaction>
</comment>
<keyword evidence="8" id="KW-0963">Cytoplasm</keyword>
<dbReference type="Pfam" id="PF02789">
    <property type="entry name" value="Peptidase_M17_N"/>
    <property type="match status" value="1"/>
</dbReference>
<keyword evidence="8" id="KW-0479">Metal-binding</keyword>
<keyword evidence="4 8" id="KW-0031">Aminopeptidase</keyword>
<dbReference type="InterPro" id="IPR011356">
    <property type="entry name" value="Leucine_aapep/pepB"/>
</dbReference>
<evidence type="ECO:0000256" key="5">
    <source>
        <dbReference type="ARBA" id="ARBA00022670"/>
    </source>
</evidence>
<evidence type="ECO:0000256" key="8">
    <source>
        <dbReference type="HAMAP-Rule" id="MF_00181"/>
    </source>
</evidence>
<keyword evidence="7 8" id="KW-0464">Manganese</keyword>
<organism evidence="10">
    <name type="scientific">uncultured Gemmatimonadota bacterium</name>
    <dbReference type="NCBI Taxonomy" id="203437"/>
    <lineage>
        <taxon>Bacteria</taxon>
        <taxon>Pseudomonadati</taxon>
        <taxon>Gemmatimonadota</taxon>
        <taxon>environmental samples</taxon>
    </lineage>
</organism>
<evidence type="ECO:0000256" key="7">
    <source>
        <dbReference type="ARBA" id="ARBA00023211"/>
    </source>
</evidence>
<dbReference type="SUPFAM" id="SSF52949">
    <property type="entry name" value="Macro domain-like"/>
    <property type="match status" value="1"/>
</dbReference>
<dbReference type="SUPFAM" id="SSF53187">
    <property type="entry name" value="Zn-dependent exopeptidases"/>
    <property type="match status" value="1"/>
</dbReference>
<evidence type="ECO:0000259" key="9">
    <source>
        <dbReference type="PROSITE" id="PS00631"/>
    </source>
</evidence>
<dbReference type="PROSITE" id="PS00631">
    <property type="entry name" value="CYTOSOL_AP"/>
    <property type="match status" value="1"/>
</dbReference>
<dbReference type="NCBIfam" id="NF002074">
    <property type="entry name" value="PRK00913.1-4"/>
    <property type="match status" value="1"/>
</dbReference>
<sequence>MNISVRRGDAAGQQTPLLVVPIFEGAAPDASLGAEAAAAHARGDVRGKEGETVLLYPASGPERILLVGMGKADSVTAEKVRRLGGTAAKQAAKARAPNATLLLPSTSVAPREAARAAAEGAVLGSYTLTELKARPEDAPEPVALGTLDILLPEGLDEGEAAEGARVGEIAARGENLARTLGNLPGNVATPTYLAGVAERIGGEHGMGVTVLGPAEMETEGMGALLAVARGTDEEPRFIVLEHRGGAEGDRPLVLVGKGLTFDAGGISIKPALGMEEMKFDMCGGAGVLGAMQAIGELGVKANVIGIVPSSENLLGGRAMKPGDIFRAHSGKTIEVVNTDAEGRLILADALSYARRFEPLAVIDAATLTGACVIALGHQATGLMGNDPALVAEVLAAGERTGERCWELPMFDEYREQIRSDYADIKNSGGRPAGAISAGWFLREFVSYPWCHLDVAGTAWGDGKLSYQVKGATGNPTRLFVDWVLARAG</sequence>
<protein>
    <recommendedName>
        <fullName evidence="8">Probable cytosol aminopeptidase</fullName>
        <ecNumber evidence="8">3.4.11.1</ecNumber>
    </recommendedName>
    <alternativeName>
        <fullName evidence="8">Leucine aminopeptidase</fullName>
        <shortName evidence="8">LAP</shortName>
        <ecNumber evidence="8">3.4.11.10</ecNumber>
    </alternativeName>
    <alternativeName>
        <fullName evidence="8">Leucyl aminopeptidase</fullName>
    </alternativeName>
</protein>
<dbReference type="InterPro" id="IPR023042">
    <property type="entry name" value="Peptidase_M17_leu_NH2_pept"/>
</dbReference>
<feature type="binding site" evidence="8">
    <location>
        <position position="257"/>
    </location>
    <ligand>
        <name>Mn(2+)</name>
        <dbReference type="ChEBI" id="CHEBI:29035"/>
        <label>2</label>
    </ligand>
</feature>
<dbReference type="InterPro" id="IPR043472">
    <property type="entry name" value="Macro_dom-like"/>
</dbReference>
<comment type="cofactor">
    <cofactor evidence="8">
        <name>Mn(2+)</name>
        <dbReference type="ChEBI" id="CHEBI:29035"/>
    </cofactor>
    <text evidence="8">Binds 2 manganese ions per subunit.</text>
</comment>
<feature type="binding site" evidence="8">
    <location>
        <position position="339"/>
    </location>
    <ligand>
        <name>Mn(2+)</name>
        <dbReference type="ChEBI" id="CHEBI:29035"/>
        <label>1</label>
    </ligand>
</feature>
<feature type="domain" description="Cytosol aminopeptidase" evidence="9">
    <location>
        <begin position="337"/>
        <end position="344"/>
    </location>
</feature>
<accession>A0A6J4N322</accession>
<keyword evidence="6 8" id="KW-0378">Hydrolase</keyword>
<comment type="similarity">
    <text evidence="3 8">Belongs to the peptidase M17 family.</text>
</comment>
<feature type="active site" evidence="8">
    <location>
        <position position="343"/>
    </location>
</feature>
<dbReference type="AlphaFoldDB" id="A0A6J4N322"/>
<dbReference type="HAMAP" id="MF_00181">
    <property type="entry name" value="Cytosol_peptidase_M17"/>
    <property type="match status" value="1"/>
</dbReference>
<dbReference type="InterPro" id="IPR008283">
    <property type="entry name" value="Peptidase_M17_N"/>
</dbReference>
<proteinExistence type="inferred from homology"/>
<keyword evidence="5 8" id="KW-0645">Protease</keyword>
<dbReference type="Gene3D" id="3.40.630.10">
    <property type="entry name" value="Zn peptidases"/>
    <property type="match status" value="1"/>
</dbReference>
<dbReference type="NCBIfam" id="NF002073">
    <property type="entry name" value="PRK00913.1-2"/>
    <property type="match status" value="1"/>
</dbReference>
<evidence type="ECO:0000256" key="3">
    <source>
        <dbReference type="ARBA" id="ARBA00009528"/>
    </source>
</evidence>
<reference evidence="10" key="1">
    <citation type="submission" date="2020-02" db="EMBL/GenBank/DDBJ databases">
        <authorList>
            <person name="Meier V. D."/>
        </authorList>
    </citation>
    <scope>NUCLEOTIDE SEQUENCE</scope>
    <source>
        <strain evidence="10">AVDCRST_MAG68</strain>
    </source>
</reference>
<evidence type="ECO:0000256" key="4">
    <source>
        <dbReference type="ARBA" id="ARBA00022438"/>
    </source>
</evidence>
<feature type="binding site" evidence="8">
    <location>
        <position position="280"/>
    </location>
    <ligand>
        <name>Mn(2+)</name>
        <dbReference type="ChEBI" id="CHEBI:29035"/>
        <label>2</label>
    </ligand>
</feature>
<feature type="binding site" evidence="8">
    <location>
        <position position="341"/>
    </location>
    <ligand>
        <name>Mn(2+)</name>
        <dbReference type="ChEBI" id="CHEBI:29035"/>
        <label>2</label>
    </ligand>
</feature>
<dbReference type="EC" id="3.4.11.1" evidence="8"/>
<evidence type="ECO:0000256" key="1">
    <source>
        <dbReference type="ARBA" id="ARBA00000135"/>
    </source>
</evidence>
<dbReference type="GO" id="GO:0030145">
    <property type="term" value="F:manganese ion binding"/>
    <property type="evidence" value="ECO:0007669"/>
    <property type="project" value="UniProtKB-UniRule"/>
</dbReference>
<gene>
    <name evidence="8" type="primary">pepA</name>
    <name evidence="10" type="ORF">AVDCRST_MAG68-5597</name>
</gene>
<dbReference type="EMBL" id="CADCTW010000248">
    <property type="protein sequence ID" value="CAA9371731.1"/>
    <property type="molecule type" value="Genomic_DNA"/>
</dbReference>
<dbReference type="PRINTS" id="PR00481">
    <property type="entry name" value="LAMNOPPTDASE"/>
</dbReference>
<comment type="catalytic activity">
    <reaction evidence="1 8">
        <text>Release of an N-terminal amino acid, Xaa-|-Yaa-, in which Xaa is preferably Leu, but may be other amino acids including Pro although not Arg or Lys, and Yaa may be Pro. Amino acid amides and methyl esters are also readily hydrolyzed, but rates on arylamides are exceedingly low.</text>
        <dbReference type="EC" id="3.4.11.1"/>
    </reaction>
</comment>
<dbReference type="PANTHER" id="PTHR11963">
    <property type="entry name" value="LEUCINE AMINOPEPTIDASE-RELATED"/>
    <property type="match status" value="1"/>
</dbReference>
<dbReference type="Gene3D" id="3.40.220.10">
    <property type="entry name" value="Leucine Aminopeptidase, subunit E, domain 1"/>
    <property type="match status" value="1"/>
</dbReference>
<dbReference type="PANTHER" id="PTHR11963:SF23">
    <property type="entry name" value="CYTOSOL AMINOPEPTIDASE"/>
    <property type="match status" value="1"/>
</dbReference>
<dbReference type="GO" id="GO:0005737">
    <property type="term" value="C:cytoplasm"/>
    <property type="evidence" value="ECO:0007669"/>
    <property type="project" value="UniProtKB-SubCell"/>
</dbReference>
<comment type="subcellular location">
    <subcellularLocation>
        <location evidence="8">Cytoplasm</location>
    </subcellularLocation>
</comment>
<feature type="binding site" evidence="8">
    <location>
        <position position="262"/>
    </location>
    <ligand>
        <name>Mn(2+)</name>
        <dbReference type="ChEBI" id="CHEBI:29035"/>
        <label>2</label>
    </ligand>
</feature>
<evidence type="ECO:0000313" key="10">
    <source>
        <dbReference type="EMBL" id="CAA9371731.1"/>
    </source>
</evidence>
<dbReference type="EC" id="3.4.11.10" evidence="8"/>
<evidence type="ECO:0000256" key="2">
    <source>
        <dbReference type="ARBA" id="ARBA00000967"/>
    </source>
</evidence>
<dbReference type="GO" id="GO:0006508">
    <property type="term" value="P:proteolysis"/>
    <property type="evidence" value="ECO:0007669"/>
    <property type="project" value="UniProtKB-KW"/>
</dbReference>
<feature type="binding site" evidence="8">
    <location>
        <position position="262"/>
    </location>
    <ligand>
        <name>Mn(2+)</name>
        <dbReference type="ChEBI" id="CHEBI:29035"/>
        <label>1</label>
    </ligand>
</feature>
<comment type="function">
    <text evidence="8">Presumably involved in the processing and regular turnover of intracellular proteins. Catalyzes the removal of unsubstituted N-terminal amino acids from various peptides.</text>
</comment>
<dbReference type="CDD" id="cd00433">
    <property type="entry name" value="Peptidase_M17"/>
    <property type="match status" value="1"/>
</dbReference>
<feature type="active site" evidence="8">
    <location>
        <position position="269"/>
    </location>
</feature>